<dbReference type="PANTHER" id="PTHR43401">
    <property type="entry name" value="L-THREONINE 3-DEHYDROGENASE"/>
    <property type="match status" value="1"/>
</dbReference>
<dbReference type="InterPro" id="IPR011032">
    <property type="entry name" value="GroES-like_sf"/>
</dbReference>
<dbReference type="SUPFAM" id="SSF50129">
    <property type="entry name" value="GroES-like"/>
    <property type="match status" value="1"/>
</dbReference>
<keyword evidence="3 6" id="KW-0560">Oxidoreductase</keyword>
<name>A0A238K9Q2_9RHOB</name>
<evidence type="ECO:0000313" key="6">
    <source>
        <dbReference type="EMBL" id="SMX39543.1"/>
    </source>
</evidence>
<evidence type="ECO:0000256" key="1">
    <source>
        <dbReference type="ARBA" id="ARBA00022723"/>
    </source>
</evidence>
<dbReference type="Proteomes" id="UP000203464">
    <property type="component" value="Unassembled WGS sequence"/>
</dbReference>
<evidence type="ECO:0000256" key="3">
    <source>
        <dbReference type="ARBA" id="ARBA00023002"/>
    </source>
</evidence>
<dbReference type="GO" id="GO:0008270">
    <property type="term" value="F:zinc ion binding"/>
    <property type="evidence" value="ECO:0007669"/>
    <property type="project" value="InterPro"/>
</dbReference>
<evidence type="ECO:0000256" key="4">
    <source>
        <dbReference type="RuleBase" id="RU361277"/>
    </source>
</evidence>
<evidence type="ECO:0000313" key="7">
    <source>
        <dbReference type="Proteomes" id="UP000203464"/>
    </source>
</evidence>
<dbReference type="Pfam" id="PF08240">
    <property type="entry name" value="ADH_N"/>
    <property type="match status" value="1"/>
</dbReference>
<dbReference type="InterPro" id="IPR013154">
    <property type="entry name" value="ADH-like_N"/>
</dbReference>
<proteinExistence type="inferred from homology"/>
<keyword evidence="7" id="KW-1185">Reference proteome</keyword>
<dbReference type="OrthoDB" id="5295340at2"/>
<protein>
    <submittedName>
        <fullName evidence="6">Putative zinc-type alcohol dehydrogenase-like protein YjmD</fullName>
        <ecNumber evidence="6">1.-.-.-</ecNumber>
    </submittedName>
</protein>
<dbReference type="InterPro" id="IPR002328">
    <property type="entry name" value="ADH_Zn_CS"/>
</dbReference>
<dbReference type="RefSeq" id="WP_093996419.1">
    <property type="nucleotide sequence ID" value="NZ_FXYD01000003.1"/>
</dbReference>
<dbReference type="InterPro" id="IPR020843">
    <property type="entry name" value="ER"/>
</dbReference>
<dbReference type="InterPro" id="IPR036291">
    <property type="entry name" value="NAD(P)-bd_dom_sf"/>
</dbReference>
<organism evidence="6 7">
    <name type="scientific">Octadecabacter ascidiaceicola</name>
    <dbReference type="NCBI Taxonomy" id="1655543"/>
    <lineage>
        <taxon>Bacteria</taxon>
        <taxon>Pseudomonadati</taxon>
        <taxon>Pseudomonadota</taxon>
        <taxon>Alphaproteobacteria</taxon>
        <taxon>Rhodobacterales</taxon>
        <taxon>Roseobacteraceae</taxon>
        <taxon>Octadecabacter</taxon>
    </lineage>
</organism>
<dbReference type="GO" id="GO:0016616">
    <property type="term" value="F:oxidoreductase activity, acting on the CH-OH group of donors, NAD or NADP as acceptor"/>
    <property type="evidence" value="ECO:0007669"/>
    <property type="project" value="UniProtKB-ARBA"/>
</dbReference>
<comment type="similarity">
    <text evidence="4">Belongs to the zinc-containing alcohol dehydrogenase family.</text>
</comment>
<dbReference type="InterPro" id="IPR013149">
    <property type="entry name" value="ADH-like_C"/>
</dbReference>
<dbReference type="PANTHER" id="PTHR43401:SF2">
    <property type="entry name" value="L-THREONINE 3-DEHYDROGENASE"/>
    <property type="match status" value="1"/>
</dbReference>
<gene>
    <name evidence="6" type="primary">yjmD</name>
    <name evidence="6" type="ORF">OCA8868_02007</name>
</gene>
<dbReference type="EC" id="1.-.-.-" evidence="6"/>
<dbReference type="AlphaFoldDB" id="A0A238K9Q2"/>
<dbReference type="SUPFAM" id="SSF51735">
    <property type="entry name" value="NAD(P)-binding Rossmann-fold domains"/>
    <property type="match status" value="1"/>
</dbReference>
<dbReference type="Pfam" id="PF00107">
    <property type="entry name" value="ADH_zinc_N"/>
    <property type="match status" value="1"/>
</dbReference>
<dbReference type="InterPro" id="IPR050129">
    <property type="entry name" value="Zn_alcohol_dh"/>
</dbReference>
<keyword evidence="2 4" id="KW-0862">Zinc</keyword>
<dbReference type="SMART" id="SM00829">
    <property type="entry name" value="PKS_ER"/>
    <property type="match status" value="1"/>
</dbReference>
<comment type="cofactor">
    <cofactor evidence="4">
        <name>Zn(2+)</name>
        <dbReference type="ChEBI" id="CHEBI:29105"/>
    </cofactor>
</comment>
<feature type="domain" description="Enoyl reductase (ER)" evidence="5">
    <location>
        <begin position="4"/>
        <end position="340"/>
    </location>
</feature>
<keyword evidence="1 4" id="KW-0479">Metal-binding</keyword>
<evidence type="ECO:0000256" key="2">
    <source>
        <dbReference type="ARBA" id="ARBA00022833"/>
    </source>
</evidence>
<sequence length="343" mass="36110">MKAAVLKSWKVIDIEETDAPIPGPGEVLIKVSFTGICGSDVHIFNGTNPIARTPVIPGHEFSGRVAALGEGVSGIEHGIRAAIQPLKFCGTCTACKRAASHVCERLIVIGVNQDGGFAEHVVVPAECVFPIPDTLSDETAALAEPFSIATHSLNRGLITQSDRVLIIGAGPIGLYCALTAHYMGARSVQISEPNPKRRAVADALGISAIDPSQIGALDQLAKASNGEGFDLVVETSGTTGGFETATQAASVQGRIVTLGFPSEGHSQIHITRCIIKELSLIGSRVCTRSEFRDTLDMLTTMQERGDVDLEGLISSIRPLSELAASIVDVERGTETAKILIKPI</sequence>
<dbReference type="PROSITE" id="PS00059">
    <property type="entry name" value="ADH_ZINC"/>
    <property type="match status" value="1"/>
</dbReference>
<dbReference type="Gene3D" id="3.40.50.720">
    <property type="entry name" value="NAD(P)-binding Rossmann-like Domain"/>
    <property type="match status" value="1"/>
</dbReference>
<dbReference type="EMBL" id="FXYD01000003">
    <property type="protein sequence ID" value="SMX39543.1"/>
    <property type="molecule type" value="Genomic_DNA"/>
</dbReference>
<accession>A0A238K9Q2</accession>
<evidence type="ECO:0000259" key="5">
    <source>
        <dbReference type="SMART" id="SM00829"/>
    </source>
</evidence>
<dbReference type="Gene3D" id="3.90.180.10">
    <property type="entry name" value="Medium-chain alcohol dehydrogenases, catalytic domain"/>
    <property type="match status" value="1"/>
</dbReference>
<reference evidence="7" key="1">
    <citation type="submission" date="2017-05" db="EMBL/GenBank/DDBJ databases">
        <authorList>
            <person name="Rodrigo-Torres L."/>
            <person name="Arahal R. D."/>
            <person name="Lucena T."/>
        </authorList>
    </citation>
    <scope>NUCLEOTIDE SEQUENCE [LARGE SCALE GENOMIC DNA]</scope>
    <source>
        <strain evidence="7">CECT 8868</strain>
    </source>
</reference>